<dbReference type="AlphaFoldDB" id="A0AAU7LXA1"/>
<gene>
    <name evidence="1" type="ORF">ABLV49_16655</name>
</gene>
<protein>
    <submittedName>
        <fullName evidence="1">AlpA family phage regulatory protein</fullName>
    </submittedName>
</protein>
<dbReference type="InterPro" id="IPR010260">
    <property type="entry name" value="AlpA"/>
</dbReference>
<dbReference type="Pfam" id="PF05930">
    <property type="entry name" value="Phage_AlpA"/>
    <property type="match status" value="1"/>
</dbReference>
<reference evidence="1" key="1">
    <citation type="submission" date="2024-05" db="EMBL/GenBank/DDBJ databases">
        <authorList>
            <person name="Bunk B."/>
            <person name="Swiderski J."/>
            <person name="Sproer C."/>
            <person name="Thiel V."/>
        </authorList>
    </citation>
    <scope>NUCLEOTIDE SEQUENCE</scope>
    <source>
        <strain evidence="1">DSM 17735</strain>
    </source>
</reference>
<dbReference type="RefSeq" id="WP_349281760.1">
    <property type="nucleotide sequence ID" value="NZ_CP157675.1"/>
</dbReference>
<organism evidence="1">
    <name type="scientific">Polaromonas hydrogenivorans</name>
    <dbReference type="NCBI Taxonomy" id="335476"/>
    <lineage>
        <taxon>Bacteria</taxon>
        <taxon>Pseudomonadati</taxon>
        <taxon>Pseudomonadota</taxon>
        <taxon>Betaproteobacteria</taxon>
        <taxon>Burkholderiales</taxon>
        <taxon>Comamonadaceae</taxon>
        <taxon>Polaromonas</taxon>
    </lineage>
</organism>
<dbReference type="Gene3D" id="1.10.238.160">
    <property type="match status" value="1"/>
</dbReference>
<dbReference type="EMBL" id="CP157675">
    <property type="protein sequence ID" value="XBP72317.1"/>
    <property type="molecule type" value="Genomic_DNA"/>
</dbReference>
<accession>A0AAU7LXA1</accession>
<name>A0AAU7LXA1_9BURK</name>
<sequence length="72" mass="7867">MEKIVGFKKSAIYAMLKKGTFVPSIRLSARLVVFPESAVLQWVQDLINQGTENAVQAPAPARANLPDLSRGQ</sequence>
<proteinExistence type="predicted"/>
<evidence type="ECO:0000313" key="1">
    <source>
        <dbReference type="EMBL" id="XBP72317.1"/>
    </source>
</evidence>